<dbReference type="GO" id="GO:0007156">
    <property type="term" value="P:homophilic cell adhesion via plasma membrane adhesion molecules"/>
    <property type="evidence" value="ECO:0007669"/>
    <property type="project" value="TreeGrafter"/>
</dbReference>
<dbReference type="SMART" id="SM00408">
    <property type="entry name" value="IGc2"/>
    <property type="match status" value="1"/>
</dbReference>
<evidence type="ECO:0000313" key="4">
    <source>
        <dbReference type="Ensembl" id="ENSENLP00000048146.1"/>
    </source>
</evidence>
<dbReference type="InterPro" id="IPR003598">
    <property type="entry name" value="Ig_sub2"/>
</dbReference>
<organism evidence="4 5">
    <name type="scientific">Echeneis naucrates</name>
    <name type="common">Live sharksucker</name>
    <dbReference type="NCBI Taxonomy" id="173247"/>
    <lineage>
        <taxon>Eukaryota</taxon>
        <taxon>Metazoa</taxon>
        <taxon>Chordata</taxon>
        <taxon>Craniata</taxon>
        <taxon>Vertebrata</taxon>
        <taxon>Euteleostomi</taxon>
        <taxon>Actinopterygii</taxon>
        <taxon>Neopterygii</taxon>
        <taxon>Teleostei</taxon>
        <taxon>Neoteleostei</taxon>
        <taxon>Acanthomorphata</taxon>
        <taxon>Carangaria</taxon>
        <taxon>Carangiformes</taxon>
        <taxon>Echeneidae</taxon>
        <taxon>Echeneis</taxon>
    </lineage>
</organism>
<keyword evidence="1" id="KW-1015">Disulfide bond</keyword>
<dbReference type="PROSITE" id="PS50835">
    <property type="entry name" value="IG_LIKE"/>
    <property type="match status" value="1"/>
</dbReference>
<sequence length="188" mass="20754">TVTWTKGGAKLGARVVMIKHIIQCAPICSFTYLEPPEIRPMAEEVQVVLHHGTVLPCEVQGLPRPSITWQREGVPICTCIRFMNMNLYLLIALKFSRVTLGDAGTYQCLAKNEAGVAVGRTKLVLQGNMAFCFQRCAHTRIFANGTLAIISTQRSDAGIYTCTAKNLAGRASQDMRLVIQGEQRLFKL</sequence>
<dbReference type="Pfam" id="PF07679">
    <property type="entry name" value="I-set"/>
    <property type="match status" value="2"/>
</dbReference>
<dbReference type="SUPFAM" id="SSF48726">
    <property type="entry name" value="Immunoglobulin"/>
    <property type="match status" value="2"/>
</dbReference>
<reference evidence="4" key="2">
    <citation type="submission" date="2025-08" db="UniProtKB">
        <authorList>
            <consortium name="Ensembl"/>
        </authorList>
    </citation>
    <scope>IDENTIFICATION</scope>
</reference>
<dbReference type="PANTHER" id="PTHR10075:SF14">
    <property type="entry name" value="CELL ADHESION MOLECULE DSCAM2-RELATED"/>
    <property type="match status" value="1"/>
</dbReference>
<evidence type="ECO:0000313" key="5">
    <source>
        <dbReference type="Proteomes" id="UP000472264"/>
    </source>
</evidence>
<name>A0A665WW12_ECHNA</name>
<evidence type="ECO:0000256" key="2">
    <source>
        <dbReference type="ARBA" id="ARBA00023319"/>
    </source>
</evidence>
<dbReference type="SMART" id="SM00409">
    <property type="entry name" value="IG"/>
    <property type="match status" value="1"/>
</dbReference>
<keyword evidence="2" id="KW-0393">Immunoglobulin domain</keyword>
<reference evidence="4" key="1">
    <citation type="submission" date="2021-04" db="EMBL/GenBank/DDBJ databases">
        <authorList>
            <consortium name="Wellcome Sanger Institute Data Sharing"/>
        </authorList>
    </citation>
    <scope>NUCLEOTIDE SEQUENCE [LARGE SCALE GENOMIC DNA]</scope>
</reference>
<dbReference type="GO" id="GO:0005886">
    <property type="term" value="C:plasma membrane"/>
    <property type="evidence" value="ECO:0007669"/>
    <property type="project" value="TreeGrafter"/>
</dbReference>
<dbReference type="InParanoid" id="A0A665WW12"/>
<protein>
    <recommendedName>
        <fullName evidence="3">Ig-like domain-containing protein</fullName>
    </recommendedName>
</protein>
<accession>A0A665WW12</accession>
<dbReference type="InterPro" id="IPR007110">
    <property type="entry name" value="Ig-like_dom"/>
</dbReference>
<dbReference type="Gene3D" id="2.60.40.10">
    <property type="entry name" value="Immunoglobulins"/>
    <property type="match status" value="2"/>
</dbReference>
<dbReference type="InterPro" id="IPR013098">
    <property type="entry name" value="Ig_I-set"/>
</dbReference>
<dbReference type="GO" id="GO:0030424">
    <property type="term" value="C:axon"/>
    <property type="evidence" value="ECO:0007669"/>
    <property type="project" value="TreeGrafter"/>
</dbReference>
<dbReference type="InterPro" id="IPR003599">
    <property type="entry name" value="Ig_sub"/>
</dbReference>
<dbReference type="Ensembl" id="ENSENLT00000049293.1">
    <property type="protein sequence ID" value="ENSENLP00000048146.1"/>
    <property type="gene ID" value="ENSENLG00000020312.1"/>
</dbReference>
<dbReference type="GO" id="GO:0007411">
    <property type="term" value="P:axon guidance"/>
    <property type="evidence" value="ECO:0007669"/>
    <property type="project" value="TreeGrafter"/>
</dbReference>
<dbReference type="PANTHER" id="PTHR10075">
    <property type="entry name" value="BASIGIN RELATED"/>
    <property type="match status" value="1"/>
</dbReference>
<reference evidence="4" key="3">
    <citation type="submission" date="2025-09" db="UniProtKB">
        <authorList>
            <consortium name="Ensembl"/>
        </authorList>
    </citation>
    <scope>IDENTIFICATION</scope>
</reference>
<dbReference type="GO" id="GO:0070593">
    <property type="term" value="P:dendrite self-avoidance"/>
    <property type="evidence" value="ECO:0007669"/>
    <property type="project" value="TreeGrafter"/>
</dbReference>
<feature type="domain" description="Ig-like" evidence="3">
    <location>
        <begin position="36"/>
        <end position="178"/>
    </location>
</feature>
<proteinExistence type="predicted"/>
<dbReference type="Proteomes" id="UP000472264">
    <property type="component" value="Chromosome 9"/>
</dbReference>
<dbReference type="GO" id="GO:0098632">
    <property type="term" value="F:cell-cell adhesion mediator activity"/>
    <property type="evidence" value="ECO:0007669"/>
    <property type="project" value="TreeGrafter"/>
</dbReference>
<dbReference type="InterPro" id="IPR013783">
    <property type="entry name" value="Ig-like_fold"/>
</dbReference>
<dbReference type="FunFam" id="2.60.40.10:FF:000032">
    <property type="entry name" value="palladin isoform X1"/>
    <property type="match status" value="1"/>
</dbReference>
<keyword evidence="5" id="KW-1185">Reference proteome</keyword>
<evidence type="ECO:0000256" key="1">
    <source>
        <dbReference type="ARBA" id="ARBA00023157"/>
    </source>
</evidence>
<dbReference type="InterPro" id="IPR036179">
    <property type="entry name" value="Ig-like_dom_sf"/>
</dbReference>
<evidence type="ECO:0000259" key="3">
    <source>
        <dbReference type="PROSITE" id="PS50835"/>
    </source>
</evidence>
<dbReference type="AlphaFoldDB" id="A0A665WW12"/>
<dbReference type="CDD" id="cd00096">
    <property type="entry name" value="Ig"/>
    <property type="match status" value="1"/>
</dbReference>